<evidence type="ECO:0000313" key="3">
    <source>
        <dbReference type="Proteomes" id="UP001275084"/>
    </source>
</evidence>
<dbReference type="PANTHER" id="PTHR35896:SF3">
    <property type="entry name" value="MAJOR FACILITATOR SUPERFAMILY TRANSPORTER"/>
    <property type="match status" value="1"/>
</dbReference>
<gene>
    <name evidence="2" type="ORF">B0T25DRAFT_563755</name>
</gene>
<sequence>MFGIYKSSQFYQNVRYAPIDGAASTNNKTISSRWQIRRSLSISALITLAFTATGMAYYLFIRQPNTFSASEFMNDCGNSSAVAISRGCKMEPLFYGWIPPQCHYEELTAQWPVFHNRPWYTDSNLTQQIPVEELMAGHYLNIWTHRFHTEHCLFMWGKLSMAVHERREWVDNKTLSYYHAKHCMGQLIEDDEGWQASSNAELGTYKCVRMNWGH</sequence>
<protein>
    <submittedName>
        <fullName evidence="2">Uncharacterized protein</fullName>
    </submittedName>
</protein>
<keyword evidence="3" id="KW-1185">Reference proteome</keyword>
<keyword evidence="1" id="KW-0812">Transmembrane</keyword>
<dbReference type="Proteomes" id="UP001275084">
    <property type="component" value="Unassembled WGS sequence"/>
</dbReference>
<organism evidence="2 3">
    <name type="scientific">Lasiosphaeria hispida</name>
    <dbReference type="NCBI Taxonomy" id="260671"/>
    <lineage>
        <taxon>Eukaryota</taxon>
        <taxon>Fungi</taxon>
        <taxon>Dikarya</taxon>
        <taxon>Ascomycota</taxon>
        <taxon>Pezizomycotina</taxon>
        <taxon>Sordariomycetes</taxon>
        <taxon>Sordariomycetidae</taxon>
        <taxon>Sordariales</taxon>
        <taxon>Lasiosphaeriaceae</taxon>
        <taxon>Lasiosphaeria</taxon>
    </lineage>
</organism>
<proteinExistence type="predicted"/>
<dbReference type="AlphaFoldDB" id="A0AAJ0HNQ5"/>
<reference evidence="2" key="1">
    <citation type="journal article" date="2023" name="Mol. Phylogenet. Evol.">
        <title>Genome-scale phylogeny and comparative genomics of the fungal order Sordariales.</title>
        <authorList>
            <person name="Hensen N."/>
            <person name="Bonometti L."/>
            <person name="Westerberg I."/>
            <person name="Brannstrom I.O."/>
            <person name="Guillou S."/>
            <person name="Cros-Aarteil S."/>
            <person name="Calhoun S."/>
            <person name="Haridas S."/>
            <person name="Kuo A."/>
            <person name="Mondo S."/>
            <person name="Pangilinan J."/>
            <person name="Riley R."/>
            <person name="LaButti K."/>
            <person name="Andreopoulos B."/>
            <person name="Lipzen A."/>
            <person name="Chen C."/>
            <person name="Yan M."/>
            <person name="Daum C."/>
            <person name="Ng V."/>
            <person name="Clum A."/>
            <person name="Steindorff A."/>
            <person name="Ohm R.A."/>
            <person name="Martin F."/>
            <person name="Silar P."/>
            <person name="Natvig D.O."/>
            <person name="Lalanne C."/>
            <person name="Gautier V."/>
            <person name="Ament-Velasquez S.L."/>
            <person name="Kruys A."/>
            <person name="Hutchinson M.I."/>
            <person name="Powell A.J."/>
            <person name="Barry K."/>
            <person name="Miller A.N."/>
            <person name="Grigoriev I.V."/>
            <person name="Debuchy R."/>
            <person name="Gladieux P."/>
            <person name="Hiltunen Thoren M."/>
            <person name="Johannesson H."/>
        </authorList>
    </citation>
    <scope>NUCLEOTIDE SEQUENCE</scope>
    <source>
        <strain evidence="2">CBS 955.72</strain>
    </source>
</reference>
<keyword evidence="1" id="KW-0472">Membrane</keyword>
<evidence type="ECO:0000256" key="1">
    <source>
        <dbReference type="SAM" id="Phobius"/>
    </source>
</evidence>
<dbReference type="InterPro" id="IPR053008">
    <property type="entry name" value="Phomopsin_biosynth_assoc"/>
</dbReference>
<comment type="caution">
    <text evidence="2">The sequence shown here is derived from an EMBL/GenBank/DDBJ whole genome shotgun (WGS) entry which is preliminary data.</text>
</comment>
<feature type="transmembrane region" description="Helical" evidence="1">
    <location>
        <begin position="40"/>
        <end position="60"/>
    </location>
</feature>
<evidence type="ECO:0000313" key="2">
    <source>
        <dbReference type="EMBL" id="KAK3358676.1"/>
    </source>
</evidence>
<dbReference type="EMBL" id="JAUIQD010000002">
    <property type="protein sequence ID" value="KAK3358676.1"/>
    <property type="molecule type" value="Genomic_DNA"/>
</dbReference>
<name>A0AAJ0HNQ5_9PEZI</name>
<dbReference type="PANTHER" id="PTHR35896">
    <property type="entry name" value="IG-LIKE DOMAIN-CONTAINING PROTEIN"/>
    <property type="match status" value="1"/>
</dbReference>
<keyword evidence="1" id="KW-1133">Transmembrane helix</keyword>
<accession>A0AAJ0HNQ5</accession>
<reference evidence="2" key="2">
    <citation type="submission" date="2023-06" db="EMBL/GenBank/DDBJ databases">
        <authorList>
            <consortium name="Lawrence Berkeley National Laboratory"/>
            <person name="Haridas S."/>
            <person name="Hensen N."/>
            <person name="Bonometti L."/>
            <person name="Westerberg I."/>
            <person name="Brannstrom I.O."/>
            <person name="Guillou S."/>
            <person name="Cros-Aarteil S."/>
            <person name="Calhoun S."/>
            <person name="Kuo A."/>
            <person name="Mondo S."/>
            <person name="Pangilinan J."/>
            <person name="Riley R."/>
            <person name="Labutti K."/>
            <person name="Andreopoulos B."/>
            <person name="Lipzen A."/>
            <person name="Chen C."/>
            <person name="Yanf M."/>
            <person name="Daum C."/>
            <person name="Ng V."/>
            <person name="Clum A."/>
            <person name="Steindorff A."/>
            <person name="Ohm R."/>
            <person name="Martin F."/>
            <person name="Silar P."/>
            <person name="Natvig D."/>
            <person name="Lalanne C."/>
            <person name="Gautier V."/>
            <person name="Ament-Velasquez S.L."/>
            <person name="Kruys A."/>
            <person name="Hutchinson M.I."/>
            <person name="Powell A.J."/>
            <person name="Barry K."/>
            <person name="Miller A.N."/>
            <person name="Grigoriev I.V."/>
            <person name="Debuchy R."/>
            <person name="Gladieux P."/>
            <person name="Thoren M.H."/>
            <person name="Johannesson H."/>
        </authorList>
    </citation>
    <scope>NUCLEOTIDE SEQUENCE</scope>
    <source>
        <strain evidence="2">CBS 955.72</strain>
    </source>
</reference>